<keyword evidence="5 8" id="KW-0648">Protein biosynthesis</keyword>
<dbReference type="SUPFAM" id="SSF53383">
    <property type="entry name" value="PLP-dependent transferases"/>
    <property type="match status" value="1"/>
</dbReference>
<dbReference type="Proteomes" id="UP000199337">
    <property type="component" value="Unassembled WGS sequence"/>
</dbReference>
<comment type="similarity">
    <text evidence="7 8">Belongs to the SelA family.</text>
</comment>
<comment type="pathway">
    <text evidence="8">Aminoacyl-tRNA biosynthesis; selenocysteinyl-tRNA(Sec) biosynthesis; selenocysteinyl-tRNA(Sec) from L-seryl-tRNA(Sec) (bacterial route): step 1/1.</text>
</comment>
<dbReference type="AlphaFoldDB" id="A0A1I2NG96"/>
<evidence type="ECO:0000256" key="4">
    <source>
        <dbReference type="ARBA" id="ARBA00022898"/>
    </source>
</evidence>
<feature type="domain" description="L-seryl-tRNA selenium transferase N-terminal" evidence="10">
    <location>
        <begin position="10"/>
        <end position="49"/>
    </location>
</feature>
<keyword evidence="4 8" id="KW-0663">Pyridoxal phosphate</keyword>
<dbReference type="InterPro" id="IPR015424">
    <property type="entry name" value="PyrdxlP-dep_Trfase"/>
</dbReference>
<evidence type="ECO:0000256" key="3">
    <source>
        <dbReference type="ARBA" id="ARBA00022679"/>
    </source>
</evidence>
<dbReference type="GO" id="GO:0001717">
    <property type="term" value="P:conversion of seryl-tRNAsec to selenocys-tRNAsec"/>
    <property type="evidence" value="ECO:0007669"/>
    <property type="project" value="UniProtKB-UniRule"/>
</dbReference>
<evidence type="ECO:0000256" key="5">
    <source>
        <dbReference type="ARBA" id="ARBA00022917"/>
    </source>
</evidence>
<evidence type="ECO:0000256" key="2">
    <source>
        <dbReference type="ARBA" id="ARBA00022490"/>
    </source>
</evidence>
<dbReference type="GO" id="GO:0004125">
    <property type="term" value="F:L-seryl-tRNA(Sec) selenium transferase activity"/>
    <property type="evidence" value="ECO:0007669"/>
    <property type="project" value="UniProtKB-UniRule"/>
</dbReference>
<dbReference type="GO" id="GO:0005737">
    <property type="term" value="C:cytoplasm"/>
    <property type="evidence" value="ECO:0007669"/>
    <property type="project" value="UniProtKB-SubCell"/>
</dbReference>
<evidence type="ECO:0000313" key="11">
    <source>
        <dbReference type="EMBL" id="SFG00727.1"/>
    </source>
</evidence>
<dbReference type="Pfam" id="PF03841">
    <property type="entry name" value="SelA"/>
    <property type="match status" value="1"/>
</dbReference>
<comment type="cofactor">
    <cofactor evidence="1 8 9">
        <name>pyridoxal 5'-phosphate</name>
        <dbReference type="ChEBI" id="CHEBI:597326"/>
    </cofactor>
</comment>
<evidence type="ECO:0000256" key="8">
    <source>
        <dbReference type="HAMAP-Rule" id="MF_00423"/>
    </source>
</evidence>
<comment type="catalytic activity">
    <reaction evidence="8">
        <text>L-seryl-tRNA(Sec) + selenophosphate + H(+) = L-selenocysteinyl-tRNA(Sec) + phosphate</text>
        <dbReference type="Rhea" id="RHEA:22728"/>
        <dbReference type="Rhea" id="RHEA-COMP:9742"/>
        <dbReference type="Rhea" id="RHEA-COMP:9743"/>
        <dbReference type="ChEBI" id="CHEBI:15378"/>
        <dbReference type="ChEBI" id="CHEBI:16144"/>
        <dbReference type="ChEBI" id="CHEBI:43474"/>
        <dbReference type="ChEBI" id="CHEBI:78533"/>
        <dbReference type="ChEBI" id="CHEBI:78573"/>
        <dbReference type="EC" id="2.9.1.1"/>
    </reaction>
</comment>
<reference evidence="12" key="1">
    <citation type="submission" date="2016-10" db="EMBL/GenBank/DDBJ databases">
        <authorList>
            <person name="Varghese N."/>
            <person name="Submissions S."/>
        </authorList>
    </citation>
    <scope>NUCLEOTIDE SEQUENCE [LARGE SCALE GENOMIC DNA]</scope>
    <source>
        <strain evidence="12">DSM 17038</strain>
    </source>
</reference>
<keyword evidence="3 8" id="KW-0808">Transferase</keyword>
<feature type="modified residue" description="N6-(pyridoxal phosphate)lysine" evidence="8 9">
    <location>
        <position position="304"/>
    </location>
</feature>
<dbReference type="STRING" id="341036.SAMN05660649_00450"/>
<dbReference type="EMBL" id="FOOX01000001">
    <property type="protein sequence ID" value="SFG00727.1"/>
    <property type="molecule type" value="Genomic_DNA"/>
</dbReference>
<gene>
    <name evidence="8" type="primary">selA</name>
    <name evidence="11" type="ORF">SAMN05660649_00450</name>
</gene>
<dbReference type="UniPathway" id="UPA00906">
    <property type="reaction ID" value="UER00896"/>
</dbReference>
<evidence type="ECO:0000259" key="10">
    <source>
        <dbReference type="Pfam" id="PF12390"/>
    </source>
</evidence>
<sequence length="480" mass="52462">MSGKNNYSMLKQIPAVDEILQRTEIKELPSQIPKVLILEAVREIVAEIRQDILTNRIKLSPENNPRQYLLDIITTIAAERALEKNRPNLRRVINATGVVLHTNLGRAVLSERAREAIEQAASGYSNLELDLKTGKRGSRYAPVEDLLTKLTGAESALVVNNNAAAVLLALSTIAREKEVIVSRGQLVEIGGSFRIPEVMAQSGAKLVEVGATNKTHPGDYQKAVTSETALLLHVHTSNYRIVGFTRETSVAELVSIGEEFQLPVMSDLGSGSLIDHSTFGLPEEPTVQETVKAGCDVVTFSGDKLLGGPQAGIIVGKTKYLEKMKKNPLTRAVRIDKFTVAALEATLREYLEPDKAIKNIPTLQMLYSKKPEQEQRALELCRKLTEKAGLRARFEIVEIVSAVGGGALPTAELPYLAIEVVPFAISVASLAQKLRCSDPAVIGRLQEDRLILDLRTILTGEEEVLVDILCRLLKQGGISE</sequence>
<evidence type="ECO:0000256" key="9">
    <source>
        <dbReference type="PIRSR" id="PIRSR618319-50"/>
    </source>
</evidence>
<dbReference type="PANTHER" id="PTHR32328">
    <property type="entry name" value="L-SERYL-TRNA(SEC) SELENIUM TRANSFERASE"/>
    <property type="match status" value="1"/>
</dbReference>
<dbReference type="Gene3D" id="3.90.1150.180">
    <property type="match status" value="1"/>
</dbReference>
<dbReference type="HAMAP" id="MF_00423">
    <property type="entry name" value="SelA"/>
    <property type="match status" value="1"/>
</dbReference>
<dbReference type="InterPro" id="IPR004534">
    <property type="entry name" value="SelA_trans"/>
</dbReference>
<dbReference type="OrthoDB" id="9787096at2"/>
<dbReference type="PANTHER" id="PTHR32328:SF0">
    <property type="entry name" value="L-SERYL-TRNA(SEC) SELENIUM TRANSFERASE"/>
    <property type="match status" value="1"/>
</dbReference>
<accession>A0A1I2NG96</accession>
<organism evidence="11 12">
    <name type="scientific">Desulfotruncus arcticus DSM 17038</name>
    <dbReference type="NCBI Taxonomy" id="1121424"/>
    <lineage>
        <taxon>Bacteria</taxon>
        <taxon>Bacillati</taxon>
        <taxon>Bacillota</taxon>
        <taxon>Clostridia</taxon>
        <taxon>Eubacteriales</taxon>
        <taxon>Desulfallaceae</taxon>
        <taxon>Desulfotruncus</taxon>
    </lineage>
</organism>
<dbReference type="EC" id="2.9.1.1" evidence="8"/>
<proteinExistence type="inferred from homology"/>
<name>A0A1I2NG96_9FIRM</name>
<dbReference type="InterPro" id="IPR015421">
    <property type="entry name" value="PyrdxlP-dep_Trfase_major"/>
</dbReference>
<keyword evidence="6 8" id="KW-0711">Selenium</keyword>
<dbReference type="Gene3D" id="3.40.640.10">
    <property type="entry name" value="Type I PLP-dependent aspartate aminotransferase-like (Major domain)"/>
    <property type="match status" value="1"/>
</dbReference>
<evidence type="ECO:0000256" key="6">
    <source>
        <dbReference type="ARBA" id="ARBA00023266"/>
    </source>
</evidence>
<dbReference type="GO" id="GO:0001514">
    <property type="term" value="P:selenocysteine incorporation"/>
    <property type="evidence" value="ECO:0007669"/>
    <property type="project" value="UniProtKB-UniRule"/>
</dbReference>
<evidence type="ECO:0000313" key="12">
    <source>
        <dbReference type="Proteomes" id="UP000199337"/>
    </source>
</evidence>
<comment type="subcellular location">
    <subcellularLocation>
        <location evidence="8">Cytoplasm</location>
    </subcellularLocation>
</comment>
<dbReference type="Pfam" id="PF12390">
    <property type="entry name" value="Se-cys_synth_N"/>
    <property type="match status" value="1"/>
</dbReference>
<dbReference type="InterPro" id="IPR025862">
    <property type="entry name" value="SelA_trans_N_dom"/>
</dbReference>
<comment type="function">
    <text evidence="8">Converts seryl-tRNA(Sec) to selenocysteinyl-tRNA(Sec) required for selenoprotein biosynthesis.</text>
</comment>
<evidence type="ECO:0000256" key="1">
    <source>
        <dbReference type="ARBA" id="ARBA00001933"/>
    </source>
</evidence>
<keyword evidence="2 8" id="KW-0963">Cytoplasm</keyword>
<dbReference type="InterPro" id="IPR018319">
    <property type="entry name" value="SelA-like"/>
</dbReference>
<dbReference type="RefSeq" id="WP_092468265.1">
    <property type="nucleotide sequence ID" value="NZ_FOOX01000001.1"/>
</dbReference>
<keyword evidence="12" id="KW-1185">Reference proteome</keyword>
<protein>
    <recommendedName>
        <fullName evidence="8">L-seryl-tRNA(Sec) selenium transferase</fullName>
        <ecNumber evidence="8">2.9.1.1</ecNumber>
    </recommendedName>
    <alternativeName>
        <fullName evidence="8">Selenocysteine synthase</fullName>
        <shortName evidence="8">Sec synthase</shortName>
    </alternativeName>
    <alternativeName>
        <fullName evidence="8">Selenocysteinyl-tRNA(Sec) synthase</fullName>
    </alternativeName>
</protein>
<dbReference type="NCBIfam" id="TIGR00474">
    <property type="entry name" value="selA"/>
    <property type="match status" value="1"/>
</dbReference>
<evidence type="ECO:0000256" key="7">
    <source>
        <dbReference type="ARBA" id="ARBA00044507"/>
    </source>
</evidence>